<keyword evidence="1" id="KW-0732">Signal</keyword>
<proteinExistence type="predicted"/>
<keyword evidence="5" id="KW-1185">Reference proteome</keyword>
<accession>A0A336JTN4</accession>
<dbReference type="EMBL" id="QRDT01000031">
    <property type="protein sequence ID" value="RED25563.1"/>
    <property type="molecule type" value="Genomic_DNA"/>
</dbReference>
<evidence type="ECO:0008006" key="6">
    <source>
        <dbReference type="Google" id="ProtNLM"/>
    </source>
</evidence>
<evidence type="ECO:0000313" key="2">
    <source>
        <dbReference type="EMBL" id="RED25563.1"/>
    </source>
</evidence>
<evidence type="ECO:0000256" key="1">
    <source>
        <dbReference type="SAM" id="SignalP"/>
    </source>
</evidence>
<feature type="chain" id="PRO_5016357442" description="Gluconate 2-dehydrogenase subunit 3-like protein" evidence="1">
    <location>
        <begin position="30"/>
        <end position="220"/>
    </location>
</feature>
<protein>
    <recommendedName>
        <fullName evidence="6">Gluconate 2-dehydrogenase subunit 3-like protein</fullName>
    </recommendedName>
</protein>
<organism evidence="3 4">
    <name type="scientific">Rhodopseudomonas pentothenatexigens</name>
    <dbReference type="NCBI Taxonomy" id="999699"/>
    <lineage>
        <taxon>Bacteria</taxon>
        <taxon>Pseudomonadati</taxon>
        <taxon>Pseudomonadota</taxon>
        <taxon>Alphaproteobacteria</taxon>
        <taxon>Hyphomicrobiales</taxon>
        <taxon>Nitrobacteraceae</taxon>
        <taxon>Rhodopseudomonas</taxon>
    </lineage>
</organism>
<evidence type="ECO:0000313" key="3">
    <source>
        <dbReference type="EMBL" id="SSW93175.1"/>
    </source>
</evidence>
<evidence type="ECO:0000313" key="4">
    <source>
        <dbReference type="Proteomes" id="UP000252631"/>
    </source>
</evidence>
<feature type="signal peptide" evidence="1">
    <location>
        <begin position="1"/>
        <end position="29"/>
    </location>
</feature>
<dbReference type="AlphaFoldDB" id="A0A336JTN4"/>
<dbReference type="Proteomes" id="UP000256343">
    <property type="component" value="Unassembled WGS sequence"/>
</dbReference>
<sequence length="220" mass="25037">MMPRLSRRRMVKALGASAFVLSSPTTALPAICQPSRSLEAILGPARLERAKFLWSLPQWPHRLDEGLVDEANQFRLAPAFRHALTAIINGSTSAVYDVDDENPDRGLELRREYAVLALFSYFDLFPRDLAMGDDFDDATGRIKSRCFVVGDAWQEFGDEEPWKYVSDDWQPDPVWMMTGKTHLDSPLVFKSLANKLGWEEIDMVAAYEHALKDKRRYPGD</sequence>
<dbReference type="Proteomes" id="UP000252631">
    <property type="component" value="Unassembled WGS sequence"/>
</dbReference>
<name>A0A336JTN4_9BRAD</name>
<dbReference type="EMBL" id="UFQQ01000031">
    <property type="protein sequence ID" value="SSW93175.1"/>
    <property type="molecule type" value="Genomic_DNA"/>
</dbReference>
<reference evidence="3 4" key="1">
    <citation type="submission" date="2017-08" db="EMBL/GenBank/DDBJ databases">
        <authorList>
            <person name="de Groot N.N."/>
        </authorList>
    </citation>
    <scope>NUCLEOTIDE SEQUENCE [LARGE SCALE GENOMIC DNA]</scope>
    <source>
        <strain evidence="3 4">JA575</strain>
    </source>
</reference>
<gene>
    <name evidence="2" type="ORF">BJ125_13131</name>
    <name evidence="3" type="ORF">SAMN05892882_13131</name>
</gene>
<reference evidence="2 5" key="2">
    <citation type="submission" date="2018-07" db="EMBL/GenBank/DDBJ databases">
        <title>Genomic Encyclopedia of Archaeal and Bacterial Type Strains, Phase II (KMG-II): from individual species to whole genera.</title>
        <authorList>
            <person name="Goeker M."/>
        </authorList>
    </citation>
    <scope>NUCLEOTIDE SEQUENCE [LARGE SCALE GENOMIC DNA]</scope>
    <source>
        <strain evidence="2 5">JA575</strain>
    </source>
</reference>
<evidence type="ECO:0000313" key="5">
    <source>
        <dbReference type="Proteomes" id="UP000256343"/>
    </source>
</evidence>